<dbReference type="NCBIfam" id="NF045923">
    <property type="entry name" value="SpheroidMoxCrtARhod"/>
    <property type="match status" value="1"/>
</dbReference>
<reference evidence="1 2" key="1">
    <citation type="submission" date="2020-08" db="EMBL/GenBank/DDBJ databases">
        <title>Genomic Encyclopedia of Type Strains, Phase IV (KMG-IV): sequencing the most valuable type-strain genomes for metagenomic binning, comparative biology and taxonomic classification.</title>
        <authorList>
            <person name="Goeker M."/>
        </authorList>
    </citation>
    <scope>NUCLEOTIDE SEQUENCE [LARGE SCALE GENOMIC DNA]</scope>
    <source>
        <strain evidence="1 2">DSM 101015</strain>
    </source>
</reference>
<accession>A0A7W6MDI2</accession>
<proteinExistence type="predicted"/>
<dbReference type="RefSeq" id="WP_025053876.1">
    <property type="nucleotide sequence ID" value="NZ_JACIFU010000007.1"/>
</dbReference>
<keyword evidence="1" id="KW-0503">Monooxygenase</keyword>
<dbReference type="EC" id="1.14.15.9" evidence="1"/>
<sequence length="234" mass="26233">MNQVVSLSFYRFDSVMARTWAFAMMGLARPVLARIPEIGFWKLCGSGSGEGFNLRPNINVFAILTTWPDLEIAQRIQGTHNLFARYRKCAAESWTVYLNTDSVRGQWSGTMPFNAAPDTHKGPLAILTRASVKPRTMARFWGRVPDISNVIGNDPNVLFKIGIGDVPLLHQVTFSIWPDAASMSAFARTGPHADAIRSVRQEDWFREELYARFTLIDDEGTWGGESPLKPIEVL</sequence>
<comment type="caution">
    <text evidence="1">The sequence shown here is derived from an EMBL/GenBank/DDBJ whole genome shotgun (WGS) entry which is preliminary data.</text>
</comment>
<gene>
    <name evidence="1" type="ORF">GGR93_003869</name>
</gene>
<evidence type="ECO:0000313" key="2">
    <source>
        <dbReference type="Proteomes" id="UP000565745"/>
    </source>
</evidence>
<keyword evidence="1" id="KW-0560">Oxidoreductase</keyword>
<dbReference type="InterPro" id="IPR049574">
    <property type="entry name" value="CrtA-like"/>
</dbReference>
<name>A0A7W6MDI2_9RHOB</name>
<dbReference type="Proteomes" id="UP000565745">
    <property type="component" value="Unassembled WGS sequence"/>
</dbReference>
<organism evidence="1 2">
    <name type="scientific">Sulfitobacter noctilucicola</name>
    <dbReference type="NCBI Taxonomy" id="1342301"/>
    <lineage>
        <taxon>Bacteria</taxon>
        <taxon>Pseudomonadati</taxon>
        <taxon>Pseudomonadota</taxon>
        <taxon>Alphaproteobacteria</taxon>
        <taxon>Rhodobacterales</taxon>
        <taxon>Roseobacteraceae</taxon>
        <taxon>Sulfitobacter</taxon>
    </lineage>
</organism>
<dbReference type="OrthoDB" id="1122317at2"/>
<dbReference type="CDD" id="cd21650">
    <property type="entry name" value="CrtA-like"/>
    <property type="match status" value="1"/>
</dbReference>
<evidence type="ECO:0000313" key="1">
    <source>
        <dbReference type="EMBL" id="MBB4176061.1"/>
    </source>
</evidence>
<keyword evidence="2" id="KW-1185">Reference proteome</keyword>
<dbReference type="EMBL" id="JACIFU010000007">
    <property type="protein sequence ID" value="MBB4176061.1"/>
    <property type="molecule type" value="Genomic_DNA"/>
</dbReference>
<dbReference type="GO" id="GO:0043823">
    <property type="term" value="F:spheroidene monooxygenase activity"/>
    <property type="evidence" value="ECO:0007669"/>
    <property type="project" value="UniProtKB-EC"/>
</dbReference>
<dbReference type="AlphaFoldDB" id="A0A7W6MDI2"/>
<protein>
    <submittedName>
        <fullName evidence="1">Spheroidene monooxygenase</fullName>
        <ecNumber evidence="1">1.14.15.9</ecNumber>
    </submittedName>
</protein>